<comment type="subcellular location">
    <subcellularLocation>
        <location evidence="1 7">Cell membrane</location>
        <topology evidence="1 7">Multi-pass membrane protein</topology>
    </subcellularLocation>
</comment>
<dbReference type="Gene3D" id="1.10.3720.10">
    <property type="entry name" value="MetI-like"/>
    <property type="match status" value="1"/>
</dbReference>
<gene>
    <name evidence="9" type="ORF">J2W25_001890</name>
</gene>
<feature type="transmembrane region" description="Helical" evidence="7">
    <location>
        <begin position="12"/>
        <end position="32"/>
    </location>
</feature>
<evidence type="ECO:0000256" key="6">
    <source>
        <dbReference type="ARBA" id="ARBA00023136"/>
    </source>
</evidence>
<reference evidence="9" key="1">
    <citation type="submission" date="2023-07" db="EMBL/GenBank/DDBJ databases">
        <title>Sorghum-associated microbial communities from plants grown in Nebraska, USA.</title>
        <authorList>
            <person name="Schachtman D."/>
        </authorList>
    </citation>
    <scope>NUCLEOTIDE SEQUENCE</scope>
    <source>
        <strain evidence="9">DS2795</strain>
    </source>
</reference>
<proteinExistence type="inferred from homology"/>
<dbReference type="EMBL" id="JAUSRR010000003">
    <property type="protein sequence ID" value="MDP9922869.1"/>
    <property type="molecule type" value="Genomic_DNA"/>
</dbReference>
<dbReference type="PANTHER" id="PTHR43386">
    <property type="entry name" value="OLIGOPEPTIDE TRANSPORT SYSTEM PERMEASE PROTEIN APPC"/>
    <property type="match status" value="1"/>
</dbReference>
<feature type="transmembrane region" description="Helical" evidence="7">
    <location>
        <begin position="237"/>
        <end position="258"/>
    </location>
</feature>
<comment type="caution">
    <text evidence="9">The sequence shown here is derived from an EMBL/GenBank/DDBJ whole genome shotgun (WGS) entry which is preliminary data.</text>
</comment>
<dbReference type="Proteomes" id="UP001244295">
    <property type="component" value="Unassembled WGS sequence"/>
</dbReference>
<keyword evidence="6 7" id="KW-0472">Membrane</keyword>
<dbReference type="SUPFAM" id="SSF161098">
    <property type="entry name" value="MetI-like"/>
    <property type="match status" value="1"/>
</dbReference>
<dbReference type="PROSITE" id="PS50928">
    <property type="entry name" value="ABC_TM1"/>
    <property type="match status" value="1"/>
</dbReference>
<dbReference type="AlphaFoldDB" id="A0AAW8DU49"/>
<dbReference type="Pfam" id="PF00528">
    <property type="entry name" value="BPD_transp_1"/>
    <property type="match status" value="1"/>
</dbReference>
<dbReference type="RefSeq" id="WP_370869586.1">
    <property type="nucleotide sequence ID" value="NZ_JAUSRQ010000009.1"/>
</dbReference>
<evidence type="ECO:0000313" key="10">
    <source>
        <dbReference type="Proteomes" id="UP001244295"/>
    </source>
</evidence>
<keyword evidence="4 7" id="KW-0812">Transmembrane</keyword>
<evidence type="ECO:0000256" key="2">
    <source>
        <dbReference type="ARBA" id="ARBA00022448"/>
    </source>
</evidence>
<feature type="domain" description="ABC transmembrane type-1" evidence="8">
    <location>
        <begin position="71"/>
        <end position="259"/>
    </location>
</feature>
<feature type="transmembrane region" description="Helical" evidence="7">
    <location>
        <begin position="120"/>
        <end position="144"/>
    </location>
</feature>
<dbReference type="InterPro" id="IPR035906">
    <property type="entry name" value="MetI-like_sf"/>
</dbReference>
<accession>A0AAW8DU49</accession>
<keyword evidence="5 7" id="KW-1133">Transmembrane helix</keyword>
<protein>
    <submittedName>
        <fullName evidence="9">Peptide/nickel transport system permease protein</fullName>
    </submittedName>
</protein>
<dbReference type="CDD" id="cd06261">
    <property type="entry name" value="TM_PBP2"/>
    <property type="match status" value="1"/>
</dbReference>
<dbReference type="GO" id="GO:0005886">
    <property type="term" value="C:plasma membrane"/>
    <property type="evidence" value="ECO:0007669"/>
    <property type="project" value="UniProtKB-SubCell"/>
</dbReference>
<evidence type="ECO:0000256" key="3">
    <source>
        <dbReference type="ARBA" id="ARBA00022475"/>
    </source>
</evidence>
<evidence type="ECO:0000313" key="9">
    <source>
        <dbReference type="EMBL" id="MDP9922869.1"/>
    </source>
</evidence>
<evidence type="ECO:0000256" key="1">
    <source>
        <dbReference type="ARBA" id="ARBA00004651"/>
    </source>
</evidence>
<evidence type="ECO:0000259" key="8">
    <source>
        <dbReference type="PROSITE" id="PS50928"/>
    </source>
</evidence>
<evidence type="ECO:0000256" key="4">
    <source>
        <dbReference type="ARBA" id="ARBA00022692"/>
    </source>
</evidence>
<evidence type="ECO:0000256" key="5">
    <source>
        <dbReference type="ARBA" id="ARBA00022989"/>
    </source>
</evidence>
<organism evidence="9 10">
    <name type="scientific">Variovorax boronicumulans</name>
    <dbReference type="NCBI Taxonomy" id="436515"/>
    <lineage>
        <taxon>Bacteria</taxon>
        <taxon>Pseudomonadati</taxon>
        <taxon>Pseudomonadota</taxon>
        <taxon>Betaproteobacteria</taxon>
        <taxon>Burkholderiales</taxon>
        <taxon>Comamonadaceae</taxon>
        <taxon>Variovorax</taxon>
    </lineage>
</organism>
<name>A0AAW8DU49_9BURK</name>
<keyword evidence="3" id="KW-1003">Cell membrane</keyword>
<dbReference type="InterPro" id="IPR050366">
    <property type="entry name" value="BP-dependent_transpt_permease"/>
</dbReference>
<dbReference type="PANTHER" id="PTHR43386:SF1">
    <property type="entry name" value="D,D-DIPEPTIDE TRANSPORT SYSTEM PERMEASE PROTEIN DDPC-RELATED"/>
    <property type="match status" value="1"/>
</dbReference>
<comment type="similarity">
    <text evidence="7">Belongs to the binding-protein-dependent transport system permease family.</text>
</comment>
<feature type="transmembrane region" description="Helical" evidence="7">
    <location>
        <begin position="75"/>
        <end position="99"/>
    </location>
</feature>
<dbReference type="GO" id="GO:0055085">
    <property type="term" value="P:transmembrane transport"/>
    <property type="evidence" value="ECO:0007669"/>
    <property type="project" value="InterPro"/>
</dbReference>
<dbReference type="InterPro" id="IPR000515">
    <property type="entry name" value="MetI-like"/>
</dbReference>
<sequence>MLLRFLRQPAGLAGSLMLGVILAVAFGAGWLYPGDPWAMVADPNLPPLSPGHPFGTDMLGRDVAAGVAHGARVSLLIGLIATAIAVLVGTVLGAVSGYYGGMVDDLVMRFTEIFQTIPGFLLSLLMVAIFGPSLYSIVFAIGVISWPSVARLVRAEFLSMRTRDFVKAAVLGGQSDARILFCQILPNTLSPIVVAASLMMATAILLESAISFLGLGDRSMISWGFMIGAGRTTLLQSWWLSALPGAAIFVTVLGLNFMGDALNQTLSPRRRPVGGHA</sequence>
<feature type="transmembrane region" description="Helical" evidence="7">
    <location>
        <begin position="192"/>
        <end position="216"/>
    </location>
</feature>
<evidence type="ECO:0000256" key="7">
    <source>
        <dbReference type="RuleBase" id="RU363032"/>
    </source>
</evidence>
<keyword evidence="2 7" id="KW-0813">Transport</keyword>